<gene>
    <name evidence="1" type="ORF">SAMN00790413_05182</name>
</gene>
<evidence type="ECO:0000313" key="2">
    <source>
        <dbReference type="Proteomes" id="UP000192582"/>
    </source>
</evidence>
<sequence length="175" mass="19824">MNPFPTGQAAEAYPTHIDLTLLEDTWVRPGIEHLSEFRREWKGIPHGFILPTGRSDSLALLGQKEVVFLTSALNSATRLAVTCPTLLNHVRQHLSSLLNRPDGLPCLAVEGVLVLQQLLDGDSESQVMRFCRRAVFFQPWTRSIRESFSFSRLWFFRWSKAVFVCDYSARCAGLS</sequence>
<evidence type="ECO:0000313" key="1">
    <source>
        <dbReference type="EMBL" id="SMB84538.1"/>
    </source>
</evidence>
<dbReference type="AlphaFoldDB" id="A0A1W1UTQ7"/>
<proteinExistence type="predicted"/>
<dbReference type="EMBL" id="FWWU01000007">
    <property type="protein sequence ID" value="SMB84538.1"/>
    <property type="molecule type" value="Genomic_DNA"/>
</dbReference>
<protein>
    <submittedName>
        <fullName evidence="1">Uncharacterized protein</fullName>
    </submittedName>
</protein>
<reference evidence="1 2" key="1">
    <citation type="submission" date="2017-04" db="EMBL/GenBank/DDBJ databases">
        <authorList>
            <person name="Afonso C.L."/>
            <person name="Miller P.J."/>
            <person name="Scott M.A."/>
            <person name="Spackman E."/>
            <person name="Goraichik I."/>
            <person name="Dimitrov K.M."/>
            <person name="Suarez D.L."/>
            <person name="Swayne D.E."/>
        </authorList>
    </citation>
    <scope>NUCLEOTIDE SEQUENCE [LARGE SCALE GENOMIC DNA]</scope>
    <source>
        <strain evidence="1 2">KR-140</strain>
    </source>
</reference>
<accession>A0A1W1UTQ7</accession>
<keyword evidence="2" id="KW-1185">Reference proteome</keyword>
<name>A0A1W1UTQ7_9DEIO</name>
<organism evidence="1 2">
    <name type="scientific">Deinococcus hopiensis KR-140</name>
    <dbReference type="NCBI Taxonomy" id="695939"/>
    <lineage>
        <taxon>Bacteria</taxon>
        <taxon>Thermotogati</taxon>
        <taxon>Deinococcota</taxon>
        <taxon>Deinococci</taxon>
        <taxon>Deinococcales</taxon>
        <taxon>Deinococcaceae</taxon>
        <taxon>Deinococcus</taxon>
    </lineage>
</organism>
<dbReference type="Proteomes" id="UP000192582">
    <property type="component" value="Unassembled WGS sequence"/>
</dbReference>